<dbReference type="AlphaFoldDB" id="A0A1F5LJV4"/>
<gene>
    <name evidence="1" type="ORF">PENARI_c008G11993</name>
</gene>
<sequence>MLAGPTDFLRQLATQSQVLACVQWLGEFQVPACIPLDGSAMIKDVSDLIDIPESQLARVIRMVVTAGFLQEPQPGYVAHSTLSASFVIQPSYLDATMFLAERVTPAALGMAVATKRCSTSSKELTPDTHIIGSNAPNGIAFAGPKEARLPRLQRQWHAYLRHGTGHLCDTVTDVLTCLEPFRMANATVVEVGARSTERAVALASQYPTLCFTVQVNQIGDSPLTGKESLPAFLDKTRQVRPTPRVTVQQRVLGSQQLVFDAAIYIVNLPLPIPGMKSSSLATQTSAELKAHLDVLRMNRLATMVLVAPYLSESDNESMEAEALMRIRDLSLLQLLNDQELGISKLVNLVSGVSDGEGRLVLVNRVKSPGKHGTVALEIKYQAYTDHE</sequence>
<dbReference type="PANTHER" id="PTHR43712:SF15">
    <property type="entry name" value="MONODICTYPHENONE CLUSTER TRANSCRIPTIONAL COACTIVATOR MDPA"/>
    <property type="match status" value="1"/>
</dbReference>
<proteinExistence type="predicted"/>
<organism evidence="1 2">
    <name type="scientific">Penicillium arizonense</name>
    <dbReference type="NCBI Taxonomy" id="1835702"/>
    <lineage>
        <taxon>Eukaryota</taxon>
        <taxon>Fungi</taxon>
        <taxon>Dikarya</taxon>
        <taxon>Ascomycota</taxon>
        <taxon>Pezizomycotina</taxon>
        <taxon>Eurotiomycetes</taxon>
        <taxon>Eurotiomycetidae</taxon>
        <taxon>Eurotiales</taxon>
        <taxon>Aspergillaceae</taxon>
        <taxon>Penicillium</taxon>
    </lineage>
</organism>
<dbReference type="GeneID" id="34576412"/>
<evidence type="ECO:0000313" key="2">
    <source>
        <dbReference type="Proteomes" id="UP000177622"/>
    </source>
</evidence>
<accession>A0A1F5LJV4</accession>
<reference evidence="1 2" key="1">
    <citation type="journal article" date="2016" name="Sci. Rep.">
        <title>Penicillium arizonense, a new, genome sequenced fungal species, reveals a high chemical diversity in secreted metabolites.</title>
        <authorList>
            <person name="Grijseels S."/>
            <person name="Nielsen J.C."/>
            <person name="Randelovic M."/>
            <person name="Nielsen J."/>
            <person name="Nielsen K.F."/>
            <person name="Workman M."/>
            <person name="Frisvad J.C."/>
        </authorList>
    </citation>
    <scope>NUCLEOTIDE SEQUENCE [LARGE SCALE GENOMIC DNA]</scope>
    <source>
        <strain evidence="1 2">CBS 141311</strain>
    </source>
</reference>
<dbReference type="Gene3D" id="1.10.10.10">
    <property type="entry name" value="Winged helix-like DNA-binding domain superfamily/Winged helix DNA-binding domain"/>
    <property type="match status" value="1"/>
</dbReference>
<dbReference type="EMBL" id="LXJU01000008">
    <property type="protein sequence ID" value="OGE53300.1"/>
    <property type="molecule type" value="Genomic_DNA"/>
</dbReference>
<dbReference type="RefSeq" id="XP_022488739.1">
    <property type="nucleotide sequence ID" value="XM_022631678.1"/>
</dbReference>
<dbReference type="Proteomes" id="UP000177622">
    <property type="component" value="Unassembled WGS sequence"/>
</dbReference>
<dbReference type="STRING" id="1835702.A0A1F5LJV4"/>
<dbReference type="OrthoDB" id="1606438at2759"/>
<dbReference type="SUPFAM" id="SSF46785">
    <property type="entry name" value="Winged helix' DNA-binding domain"/>
    <property type="match status" value="1"/>
</dbReference>
<evidence type="ECO:0000313" key="1">
    <source>
        <dbReference type="EMBL" id="OGE53300.1"/>
    </source>
</evidence>
<comment type="caution">
    <text evidence="1">The sequence shown here is derived from an EMBL/GenBank/DDBJ whole genome shotgun (WGS) entry which is preliminary data.</text>
</comment>
<dbReference type="InterPro" id="IPR036390">
    <property type="entry name" value="WH_DNA-bd_sf"/>
</dbReference>
<evidence type="ECO:0008006" key="3">
    <source>
        <dbReference type="Google" id="ProtNLM"/>
    </source>
</evidence>
<dbReference type="PANTHER" id="PTHR43712">
    <property type="entry name" value="PUTATIVE (AFU_ORTHOLOGUE AFUA_4G14580)-RELATED"/>
    <property type="match status" value="1"/>
</dbReference>
<name>A0A1F5LJV4_PENAI</name>
<keyword evidence="2" id="KW-1185">Reference proteome</keyword>
<dbReference type="InterPro" id="IPR036388">
    <property type="entry name" value="WH-like_DNA-bd_sf"/>
</dbReference>
<protein>
    <recommendedName>
        <fullName evidence="3">O-methyltransferase domain-containing protein</fullName>
    </recommendedName>
</protein>